<proteinExistence type="predicted"/>
<organism evidence="1 2">
    <name type="scientific">Kitasatospora atroaurantiaca</name>
    <dbReference type="NCBI Taxonomy" id="285545"/>
    <lineage>
        <taxon>Bacteria</taxon>
        <taxon>Bacillati</taxon>
        <taxon>Actinomycetota</taxon>
        <taxon>Actinomycetes</taxon>
        <taxon>Kitasatosporales</taxon>
        <taxon>Streptomycetaceae</taxon>
        <taxon>Kitasatospora</taxon>
    </lineage>
</organism>
<dbReference type="RefSeq" id="WP_145789727.1">
    <property type="nucleotide sequence ID" value="NZ_BAAABR010000089.1"/>
</dbReference>
<dbReference type="Proteomes" id="UP000318416">
    <property type="component" value="Unassembled WGS sequence"/>
</dbReference>
<gene>
    <name evidence="1" type="ORF">FB465_2143</name>
</gene>
<protein>
    <recommendedName>
        <fullName evidence="3">HK97 gp10 family phage protein</fullName>
    </recommendedName>
</protein>
<name>A0A561END6_9ACTN</name>
<comment type="caution">
    <text evidence="1">The sequence shown here is derived from an EMBL/GenBank/DDBJ whole genome shotgun (WGS) entry which is preliminary data.</text>
</comment>
<reference evidence="1 2" key="1">
    <citation type="submission" date="2019-06" db="EMBL/GenBank/DDBJ databases">
        <title>Sequencing the genomes of 1000 actinobacteria strains.</title>
        <authorList>
            <person name="Klenk H.-P."/>
        </authorList>
    </citation>
    <scope>NUCLEOTIDE SEQUENCE [LARGE SCALE GENOMIC DNA]</scope>
    <source>
        <strain evidence="1 2">DSM 41649</strain>
    </source>
</reference>
<dbReference type="OrthoDB" id="4226606at2"/>
<evidence type="ECO:0008006" key="3">
    <source>
        <dbReference type="Google" id="ProtNLM"/>
    </source>
</evidence>
<evidence type="ECO:0000313" key="1">
    <source>
        <dbReference type="EMBL" id="TWE17138.1"/>
    </source>
</evidence>
<accession>A0A561END6</accession>
<dbReference type="AlphaFoldDB" id="A0A561END6"/>
<evidence type="ECO:0000313" key="2">
    <source>
        <dbReference type="Proteomes" id="UP000318416"/>
    </source>
</evidence>
<dbReference type="EMBL" id="VIVR01000001">
    <property type="protein sequence ID" value="TWE17138.1"/>
    <property type="molecule type" value="Genomic_DNA"/>
</dbReference>
<keyword evidence="2" id="KW-1185">Reference proteome</keyword>
<sequence length="119" mass="13278">MTIRLDPSADAHLDAILTRVLDRCLSDIADDARAFAPEKTGELKASIFHQTDGLTGIVGTDCPYWRPVEYGSAAHDIRPRHKKALFWEGAAHPVGRVRHPGTAPHPYLRPALLQHRELR</sequence>